<evidence type="ECO:0000256" key="8">
    <source>
        <dbReference type="ARBA" id="ARBA00022840"/>
    </source>
</evidence>
<evidence type="ECO:0000256" key="7">
    <source>
        <dbReference type="ARBA" id="ARBA00022777"/>
    </source>
</evidence>
<accession>S9QU17</accession>
<dbReference type="GO" id="GO:0005524">
    <property type="term" value="F:ATP binding"/>
    <property type="evidence" value="ECO:0007669"/>
    <property type="project" value="UniProtKB-KW"/>
</dbReference>
<dbReference type="PANTHER" id="PTHR41523">
    <property type="entry name" value="TWO-COMPONENT SYSTEM SENSOR PROTEIN"/>
    <property type="match status" value="1"/>
</dbReference>
<dbReference type="GO" id="GO:0004673">
    <property type="term" value="F:protein histidine kinase activity"/>
    <property type="evidence" value="ECO:0007669"/>
    <property type="project" value="UniProtKB-EC"/>
</dbReference>
<evidence type="ECO:0000313" key="10">
    <source>
        <dbReference type="EMBL" id="EPX83123.1"/>
    </source>
</evidence>
<dbReference type="InterPro" id="IPR011495">
    <property type="entry name" value="Sig_transdc_His_kin_sub2_dim/P"/>
</dbReference>
<dbReference type="HOGENOM" id="CLU_000445_114_57_5"/>
<keyword evidence="8" id="KW-0067">ATP-binding</keyword>
<dbReference type="InterPro" id="IPR011102">
    <property type="entry name" value="Sig_transdc_His_kinase_HWE"/>
</dbReference>
<dbReference type="InterPro" id="IPR036890">
    <property type="entry name" value="HATPase_C_sf"/>
</dbReference>
<dbReference type="Gene3D" id="3.30.565.10">
    <property type="entry name" value="Histidine kinase-like ATPase, C-terminal domain"/>
    <property type="match status" value="1"/>
</dbReference>
<name>S9QU17_9RHOB</name>
<dbReference type="Pfam" id="PF07568">
    <property type="entry name" value="HisKA_2"/>
    <property type="match status" value="1"/>
</dbReference>
<evidence type="ECO:0000256" key="1">
    <source>
        <dbReference type="ARBA" id="ARBA00000085"/>
    </source>
</evidence>
<evidence type="ECO:0000256" key="6">
    <source>
        <dbReference type="ARBA" id="ARBA00022741"/>
    </source>
</evidence>
<evidence type="ECO:0000313" key="11">
    <source>
        <dbReference type="Proteomes" id="UP000015346"/>
    </source>
</evidence>
<dbReference type="STRING" id="1123069.ruthe_02740"/>
<dbReference type="InterPro" id="IPR003660">
    <property type="entry name" value="HAMP_dom"/>
</dbReference>
<proteinExistence type="predicted"/>
<reference evidence="10 11" key="1">
    <citation type="journal article" date="2013" name="Stand. Genomic Sci.">
        <title>Genome sequence of the reddish-pigmented Rubellimicrobium thermophilum type strain (DSM 16684(T)), a member of the Roseobacter clade.</title>
        <authorList>
            <person name="Fiebig A."/>
            <person name="Riedel T."/>
            <person name="Gronow S."/>
            <person name="Petersen J."/>
            <person name="Klenk H.P."/>
            <person name="Goker M."/>
        </authorList>
    </citation>
    <scope>NUCLEOTIDE SEQUENCE [LARGE SCALE GENOMIC DNA]</scope>
    <source>
        <strain evidence="10 11">DSM 16684</strain>
    </source>
</reference>
<dbReference type="Gene3D" id="3.30.450.20">
    <property type="entry name" value="PAS domain"/>
    <property type="match status" value="1"/>
</dbReference>
<organism evidence="10 11">
    <name type="scientific">Rubellimicrobium thermophilum DSM 16684</name>
    <dbReference type="NCBI Taxonomy" id="1123069"/>
    <lineage>
        <taxon>Bacteria</taxon>
        <taxon>Pseudomonadati</taxon>
        <taxon>Pseudomonadota</taxon>
        <taxon>Alphaproteobacteria</taxon>
        <taxon>Rhodobacterales</taxon>
        <taxon>Roseobacteraceae</taxon>
        <taxon>Rubellimicrobium</taxon>
    </lineage>
</organism>
<evidence type="ECO:0000256" key="4">
    <source>
        <dbReference type="ARBA" id="ARBA00022553"/>
    </source>
</evidence>
<evidence type="ECO:0000256" key="3">
    <source>
        <dbReference type="ARBA" id="ARBA00012438"/>
    </source>
</evidence>
<comment type="caution">
    <text evidence="10">The sequence shown here is derived from an EMBL/GenBank/DDBJ whole genome shotgun (WGS) entry which is preliminary data.</text>
</comment>
<keyword evidence="4" id="KW-0597">Phosphoprotein</keyword>
<keyword evidence="11" id="KW-1185">Reference proteome</keyword>
<dbReference type="GO" id="GO:0016020">
    <property type="term" value="C:membrane"/>
    <property type="evidence" value="ECO:0007669"/>
    <property type="project" value="UniProtKB-SubCell"/>
</dbReference>
<dbReference type="EC" id="2.7.13.3" evidence="3"/>
<keyword evidence="6" id="KW-0547">Nucleotide-binding</keyword>
<comment type="catalytic activity">
    <reaction evidence="1">
        <text>ATP + protein L-histidine = ADP + protein N-phospho-L-histidine.</text>
        <dbReference type="EC" id="2.7.13.3"/>
    </reaction>
</comment>
<dbReference type="SUPFAM" id="SSF55874">
    <property type="entry name" value="ATPase domain of HSP90 chaperone/DNA topoisomerase II/histidine kinase"/>
    <property type="match status" value="1"/>
</dbReference>
<dbReference type="Proteomes" id="UP000015346">
    <property type="component" value="Unassembled WGS sequence"/>
</dbReference>
<dbReference type="AlphaFoldDB" id="S9QU17"/>
<evidence type="ECO:0000256" key="2">
    <source>
        <dbReference type="ARBA" id="ARBA00004370"/>
    </source>
</evidence>
<dbReference type="SMR" id="S9QU17"/>
<feature type="domain" description="HAMP" evidence="9">
    <location>
        <begin position="15"/>
        <end position="69"/>
    </location>
</feature>
<dbReference type="PROSITE" id="PS50885">
    <property type="entry name" value="HAMP"/>
    <property type="match status" value="1"/>
</dbReference>
<gene>
    <name evidence="10" type="ORF">ruthe_02740</name>
</gene>
<protein>
    <recommendedName>
        <fullName evidence="3">histidine kinase</fullName>
        <ecNumber evidence="3">2.7.13.3</ecNumber>
    </recommendedName>
</protein>
<dbReference type="GO" id="GO:0007165">
    <property type="term" value="P:signal transduction"/>
    <property type="evidence" value="ECO:0007669"/>
    <property type="project" value="InterPro"/>
</dbReference>
<dbReference type="SMART" id="SM00911">
    <property type="entry name" value="HWE_HK"/>
    <property type="match status" value="1"/>
</dbReference>
<comment type="subcellular location">
    <subcellularLocation>
        <location evidence="2">Membrane</location>
    </subcellularLocation>
</comment>
<dbReference type="EMBL" id="AOLV01000033">
    <property type="protein sequence ID" value="EPX83123.1"/>
    <property type="molecule type" value="Genomic_DNA"/>
</dbReference>
<evidence type="ECO:0000259" key="9">
    <source>
        <dbReference type="PROSITE" id="PS50885"/>
    </source>
</evidence>
<dbReference type="PANTHER" id="PTHR41523:SF8">
    <property type="entry name" value="ETHYLENE RESPONSE SENSOR PROTEIN"/>
    <property type="match status" value="1"/>
</dbReference>
<sequence length="299" mass="32933">MWAGSLVVAWWAAERLVTRHMRTLVRAIGEFASGHRSVAPLEMEGAPREIVEVARAFRRMTDTILHDEAELENTLHQKEVLLREVHHRVKNNLQLIASIMNMQMRRARSPETRILMQGLQERVMSLATVHKELYQTSGQTDVRADELLGDITRQILAMAAGPGRSFRVETEFAPVHLVPEQAVPLALLHTEAMTNAIKHAAPDAGGTPWLRLVFREGGGSGEAELEIANSAAAGTEETAPDAEVPGLGRQLIAAFAAQLGGTVAEEAGPDRHTLRVRFALLPVRERQRRDARSAPDRAA</sequence>
<evidence type="ECO:0000256" key="5">
    <source>
        <dbReference type="ARBA" id="ARBA00022679"/>
    </source>
</evidence>
<keyword evidence="7 10" id="KW-0418">Kinase</keyword>
<keyword evidence="5" id="KW-0808">Transferase</keyword>